<proteinExistence type="predicted"/>
<accession>A0AAE1HFM8</accession>
<dbReference type="GO" id="GO:0005840">
    <property type="term" value="C:ribosome"/>
    <property type="evidence" value="ECO:0007669"/>
    <property type="project" value="UniProtKB-KW"/>
</dbReference>
<feature type="compositionally biased region" description="Basic and acidic residues" evidence="1">
    <location>
        <begin position="31"/>
        <end position="40"/>
    </location>
</feature>
<comment type="caution">
    <text evidence="2">The sequence shown here is derived from an EMBL/GenBank/DDBJ whole genome shotgun (WGS) entry which is preliminary data.</text>
</comment>
<keyword evidence="3" id="KW-1185">Reference proteome</keyword>
<feature type="compositionally biased region" description="Basic and acidic residues" evidence="1">
    <location>
        <begin position="57"/>
        <end position="71"/>
    </location>
</feature>
<dbReference type="AlphaFoldDB" id="A0AAE1HFM8"/>
<keyword evidence="2" id="KW-0687">Ribonucleoprotein</keyword>
<dbReference type="Proteomes" id="UP001219518">
    <property type="component" value="Unassembled WGS sequence"/>
</dbReference>
<feature type="region of interest" description="Disordered" evidence="1">
    <location>
        <begin position="31"/>
        <end position="119"/>
    </location>
</feature>
<organism evidence="2 3">
    <name type="scientific">Frankliniella fusca</name>
    <dbReference type="NCBI Taxonomy" id="407009"/>
    <lineage>
        <taxon>Eukaryota</taxon>
        <taxon>Metazoa</taxon>
        <taxon>Ecdysozoa</taxon>
        <taxon>Arthropoda</taxon>
        <taxon>Hexapoda</taxon>
        <taxon>Insecta</taxon>
        <taxon>Pterygota</taxon>
        <taxon>Neoptera</taxon>
        <taxon>Paraneoptera</taxon>
        <taxon>Thysanoptera</taxon>
        <taxon>Terebrantia</taxon>
        <taxon>Thripoidea</taxon>
        <taxon>Thripidae</taxon>
        <taxon>Frankliniella</taxon>
    </lineage>
</organism>
<gene>
    <name evidence="2" type="ORF">KUF71_009742</name>
</gene>
<feature type="compositionally biased region" description="Low complexity" evidence="1">
    <location>
        <begin position="85"/>
        <end position="100"/>
    </location>
</feature>
<name>A0AAE1HFM8_9NEOP</name>
<reference evidence="2" key="1">
    <citation type="submission" date="2021-07" db="EMBL/GenBank/DDBJ databases">
        <authorList>
            <person name="Catto M.A."/>
            <person name="Jacobson A."/>
            <person name="Kennedy G."/>
            <person name="Labadie P."/>
            <person name="Hunt B.G."/>
            <person name="Srinivasan R."/>
        </authorList>
    </citation>
    <scope>NUCLEOTIDE SEQUENCE</scope>
    <source>
        <strain evidence="2">PL_HMW_Pooled</strain>
        <tissue evidence="2">Head</tissue>
    </source>
</reference>
<protein>
    <submittedName>
        <fullName evidence="2">30S ribosomal protein S3</fullName>
    </submittedName>
</protein>
<sequence length="119" mass="13434">MDQPFRRRVRRRARRAVRGLLEAEQLRQMIIDHRMNHRDDDSSESGDSDYVQSSESGSDHDSEQEIGHDDGQDLENAAAVDNNIEENNVPENAVNVAENAPDTDTDMDEAAAPLNEMEK</sequence>
<evidence type="ECO:0000256" key="1">
    <source>
        <dbReference type="SAM" id="MobiDB-lite"/>
    </source>
</evidence>
<evidence type="ECO:0000313" key="2">
    <source>
        <dbReference type="EMBL" id="KAK3920471.1"/>
    </source>
</evidence>
<evidence type="ECO:0000313" key="3">
    <source>
        <dbReference type="Proteomes" id="UP001219518"/>
    </source>
</evidence>
<keyword evidence="2" id="KW-0689">Ribosomal protein</keyword>
<reference evidence="2" key="2">
    <citation type="journal article" date="2023" name="BMC Genomics">
        <title>Pest status, molecular evolution, and epigenetic factors derived from the genome assembly of Frankliniella fusca, a thysanopteran phytovirus vector.</title>
        <authorList>
            <person name="Catto M.A."/>
            <person name="Labadie P.E."/>
            <person name="Jacobson A.L."/>
            <person name="Kennedy G.G."/>
            <person name="Srinivasan R."/>
            <person name="Hunt B.G."/>
        </authorList>
    </citation>
    <scope>NUCLEOTIDE SEQUENCE</scope>
    <source>
        <strain evidence="2">PL_HMW_Pooled</strain>
    </source>
</reference>
<dbReference type="EMBL" id="JAHWGI010001003">
    <property type="protein sequence ID" value="KAK3920471.1"/>
    <property type="molecule type" value="Genomic_DNA"/>
</dbReference>